<evidence type="ECO:0000313" key="3">
    <source>
        <dbReference type="EMBL" id="MCU4744101.1"/>
    </source>
</evidence>
<dbReference type="Pfam" id="PF02538">
    <property type="entry name" value="Hydantoinase_B"/>
    <property type="match status" value="1"/>
</dbReference>
<evidence type="ECO:0000259" key="2">
    <source>
        <dbReference type="Pfam" id="PF02538"/>
    </source>
</evidence>
<dbReference type="GO" id="GO:0017168">
    <property type="term" value="F:5-oxoprolinase (ATP-hydrolyzing) activity"/>
    <property type="evidence" value="ECO:0007669"/>
    <property type="project" value="TreeGrafter"/>
</dbReference>
<gene>
    <name evidence="4" type="ORF">OB955_22690</name>
    <name evidence="3" type="ORF">OB960_22220</name>
</gene>
<dbReference type="InterPro" id="IPR045079">
    <property type="entry name" value="Oxoprolinase-like"/>
</dbReference>
<feature type="region of interest" description="Disordered" evidence="1">
    <location>
        <begin position="486"/>
        <end position="508"/>
    </location>
</feature>
<keyword evidence="5" id="KW-1185">Reference proteome</keyword>
<evidence type="ECO:0000313" key="4">
    <source>
        <dbReference type="EMBL" id="MCU4975498.1"/>
    </source>
</evidence>
<protein>
    <submittedName>
        <fullName evidence="3">Hydantoinase B/oxoprolinase family protein</fullName>
    </submittedName>
</protein>
<dbReference type="GO" id="GO:0006749">
    <property type="term" value="P:glutathione metabolic process"/>
    <property type="evidence" value="ECO:0007669"/>
    <property type="project" value="TreeGrafter"/>
</dbReference>
<evidence type="ECO:0000313" key="5">
    <source>
        <dbReference type="Proteomes" id="UP001320972"/>
    </source>
</evidence>
<dbReference type="PANTHER" id="PTHR11365:SF23">
    <property type="entry name" value="HYPOTHETICAL 5-OXOPROLINASE (EUROFUNG)-RELATED"/>
    <property type="match status" value="1"/>
</dbReference>
<dbReference type="Proteomes" id="UP001320972">
    <property type="component" value="Unassembled WGS sequence"/>
</dbReference>
<accession>A0AAP2Z2N6</accession>
<sequence>MTDPETDAAADRNATRDIDPITLEIVRNQLESVAEEMGQVLIRSAHSPNIKERRDCSTALFDADGRLIAQAEHIPVHLGAMPRAVEAILERERDREPEPGDVFVLNDPFAGGTHLPDVTLVSPVAPRGEIVGYAVSRAHHADVGGSTPGSMPAGATEIYEEGLRIPGIRLVRGGELDADVLELLLANVRNPAERRADIRAQLAATERAEVRVGELMADLSVDLETAVDAVVDYSRERITAELEAFPDGTYEADDVLEGDGITDEDVPIAVSVTVDGARVSVDFSGTASQVAGNVNAPLSVATSAVYFVIRSVTDPEIPPNHGCYEPIDVHAPEGSLLNPSPPAAVVGGNVETSQRVTDVVFAALADCVPDRVPAQGQGTMNNLIIGSRGPSTGPDGQTSTETGFTYYETIGGGSGGRPTGDGTDGVQVGMTNTLNTPVEALETEYPLRVERYALRPDTGGDGEFRGGLGLERSVTVETEAVVSLLTERRRTQPAGASGGEPGAVGRNLVDGRAVGAKTTESVSAGTTITVLTPGGGGYGDPARRERAARERDVDEGKVSANEDESRGGDDDETAAGRSQ</sequence>
<organism evidence="3 6">
    <name type="scientific">Natronoglomus mannanivorans</name>
    <dbReference type="NCBI Taxonomy" id="2979990"/>
    <lineage>
        <taxon>Archaea</taxon>
        <taxon>Methanobacteriati</taxon>
        <taxon>Methanobacteriota</taxon>
        <taxon>Stenosarchaea group</taxon>
        <taxon>Halobacteria</taxon>
        <taxon>Halobacteriales</taxon>
        <taxon>Natrialbaceae</taxon>
        <taxon>Natronoglomus</taxon>
    </lineage>
</organism>
<reference evidence="3 5" key="1">
    <citation type="submission" date="2022-09" db="EMBL/GenBank/DDBJ databases">
        <title>Enrichment on poylsaccharides allowed isolation of novel metabolic and taxonomic groups of Haloarchaea.</title>
        <authorList>
            <person name="Sorokin D.Y."/>
            <person name="Elcheninov A.G."/>
            <person name="Khizhniak T.V."/>
            <person name="Kolganova T.V."/>
            <person name="Kublanov I.V."/>
        </authorList>
    </citation>
    <scope>NUCLEOTIDE SEQUENCE</scope>
    <source>
        <strain evidence="4 5">AArc-m2/3/4</strain>
        <strain evidence="3">AArc-xg1-1</strain>
    </source>
</reference>
<dbReference type="PANTHER" id="PTHR11365">
    <property type="entry name" value="5-OXOPROLINASE RELATED"/>
    <property type="match status" value="1"/>
</dbReference>
<comment type="caution">
    <text evidence="3">The sequence shown here is derived from an EMBL/GenBank/DDBJ whole genome shotgun (WGS) entry which is preliminary data.</text>
</comment>
<evidence type="ECO:0000256" key="1">
    <source>
        <dbReference type="SAM" id="MobiDB-lite"/>
    </source>
</evidence>
<dbReference type="Proteomes" id="UP001321018">
    <property type="component" value="Unassembled WGS sequence"/>
</dbReference>
<evidence type="ECO:0000313" key="6">
    <source>
        <dbReference type="Proteomes" id="UP001321018"/>
    </source>
</evidence>
<proteinExistence type="predicted"/>
<name>A0AAP2Z2N6_9EURY</name>
<dbReference type="AlphaFoldDB" id="A0AAP2Z2N6"/>
<feature type="compositionally biased region" description="Basic and acidic residues" evidence="1">
    <location>
        <begin position="541"/>
        <end position="557"/>
    </location>
</feature>
<feature type="domain" description="Hydantoinase B/oxoprolinase" evidence="2">
    <location>
        <begin position="19"/>
        <end position="541"/>
    </location>
</feature>
<dbReference type="EMBL" id="JAOPKB010000020">
    <property type="protein sequence ID" value="MCU4975498.1"/>
    <property type="molecule type" value="Genomic_DNA"/>
</dbReference>
<feature type="region of interest" description="Disordered" evidence="1">
    <location>
        <begin position="379"/>
        <end position="398"/>
    </location>
</feature>
<dbReference type="RefSeq" id="WP_338005905.1">
    <property type="nucleotide sequence ID" value="NZ_JAOPKA010000021.1"/>
</dbReference>
<dbReference type="EMBL" id="JAOPKA010000021">
    <property type="protein sequence ID" value="MCU4744101.1"/>
    <property type="molecule type" value="Genomic_DNA"/>
</dbReference>
<feature type="region of interest" description="Disordered" evidence="1">
    <location>
        <begin position="525"/>
        <end position="579"/>
    </location>
</feature>
<dbReference type="InterPro" id="IPR003692">
    <property type="entry name" value="Hydantoinase_B"/>
</dbReference>
<dbReference type="GO" id="GO:0005829">
    <property type="term" value="C:cytosol"/>
    <property type="evidence" value="ECO:0007669"/>
    <property type="project" value="TreeGrafter"/>
</dbReference>